<evidence type="ECO:0000256" key="1">
    <source>
        <dbReference type="SAM" id="MobiDB-lite"/>
    </source>
</evidence>
<protein>
    <submittedName>
        <fullName evidence="2">Uncharacterized protein</fullName>
    </submittedName>
</protein>
<feature type="region of interest" description="Disordered" evidence="1">
    <location>
        <begin position="14"/>
        <end position="45"/>
    </location>
</feature>
<organism evidence="2 3">
    <name type="scientific">Artemisia annua</name>
    <name type="common">Sweet wormwood</name>
    <dbReference type="NCBI Taxonomy" id="35608"/>
    <lineage>
        <taxon>Eukaryota</taxon>
        <taxon>Viridiplantae</taxon>
        <taxon>Streptophyta</taxon>
        <taxon>Embryophyta</taxon>
        <taxon>Tracheophyta</taxon>
        <taxon>Spermatophyta</taxon>
        <taxon>Magnoliopsida</taxon>
        <taxon>eudicotyledons</taxon>
        <taxon>Gunneridae</taxon>
        <taxon>Pentapetalae</taxon>
        <taxon>asterids</taxon>
        <taxon>campanulids</taxon>
        <taxon>Asterales</taxon>
        <taxon>Asteraceae</taxon>
        <taxon>Asteroideae</taxon>
        <taxon>Anthemideae</taxon>
        <taxon>Artemisiinae</taxon>
        <taxon>Artemisia</taxon>
    </lineage>
</organism>
<sequence>MPFCYAEKTLLKLQKGSQRDVSASPEESTNTDTSPSVTTVSSNEASMVVDTPDYASTDSFPVSGSSQFMIIAKEEPHKNLSVLDMFSRYKTSRNDNISSCDESTMAMEDDCSSANAALSNDTEPQQGCIVNPPSPI</sequence>
<feature type="compositionally biased region" description="Polar residues" evidence="1">
    <location>
        <begin position="15"/>
        <end position="27"/>
    </location>
</feature>
<feature type="compositionally biased region" description="Polar residues" evidence="1">
    <location>
        <begin position="115"/>
        <end position="125"/>
    </location>
</feature>
<reference evidence="2 3" key="1">
    <citation type="journal article" date="2018" name="Mol. Plant">
        <title>The genome of Artemisia annua provides insight into the evolution of Asteraceae family and artemisinin biosynthesis.</title>
        <authorList>
            <person name="Shen Q."/>
            <person name="Zhang L."/>
            <person name="Liao Z."/>
            <person name="Wang S."/>
            <person name="Yan T."/>
            <person name="Shi P."/>
            <person name="Liu M."/>
            <person name="Fu X."/>
            <person name="Pan Q."/>
            <person name="Wang Y."/>
            <person name="Lv Z."/>
            <person name="Lu X."/>
            <person name="Zhang F."/>
            <person name="Jiang W."/>
            <person name="Ma Y."/>
            <person name="Chen M."/>
            <person name="Hao X."/>
            <person name="Li L."/>
            <person name="Tang Y."/>
            <person name="Lv G."/>
            <person name="Zhou Y."/>
            <person name="Sun X."/>
            <person name="Brodelius P.E."/>
            <person name="Rose J.K.C."/>
            <person name="Tang K."/>
        </authorList>
    </citation>
    <scope>NUCLEOTIDE SEQUENCE [LARGE SCALE GENOMIC DNA]</scope>
    <source>
        <strain evidence="3">cv. Huhao1</strain>
        <tissue evidence="2">Leaf</tissue>
    </source>
</reference>
<keyword evidence="3" id="KW-1185">Reference proteome</keyword>
<feature type="region of interest" description="Disordered" evidence="1">
    <location>
        <begin position="115"/>
        <end position="136"/>
    </location>
</feature>
<comment type="caution">
    <text evidence="2">The sequence shown here is derived from an EMBL/GenBank/DDBJ whole genome shotgun (WGS) entry which is preliminary data.</text>
</comment>
<dbReference type="Proteomes" id="UP000245207">
    <property type="component" value="Unassembled WGS sequence"/>
</dbReference>
<dbReference type="EMBL" id="PKPP01002317">
    <property type="protein sequence ID" value="PWA76073.1"/>
    <property type="molecule type" value="Genomic_DNA"/>
</dbReference>
<accession>A0A2U1NRD5</accession>
<proteinExistence type="predicted"/>
<dbReference type="PANTHER" id="PTHR48238:SF1">
    <property type="entry name" value="(RAPE) HYPOTHETICAL PROTEIN"/>
    <property type="match status" value="1"/>
</dbReference>
<name>A0A2U1NRD5_ARTAN</name>
<feature type="compositionally biased region" description="Low complexity" evidence="1">
    <location>
        <begin position="28"/>
        <end position="43"/>
    </location>
</feature>
<gene>
    <name evidence="2" type="ORF">CTI12_AA147390</name>
</gene>
<evidence type="ECO:0000313" key="2">
    <source>
        <dbReference type="EMBL" id="PWA76073.1"/>
    </source>
</evidence>
<dbReference type="AlphaFoldDB" id="A0A2U1NRD5"/>
<evidence type="ECO:0000313" key="3">
    <source>
        <dbReference type="Proteomes" id="UP000245207"/>
    </source>
</evidence>
<dbReference type="PANTHER" id="PTHR48238">
    <property type="entry name" value="BNACNNG09570D PROTEIN"/>
    <property type="match status" value="1"/>
</dbReference>
<dbReference type="OrthoDB" id="60860at2759"/>